<dbReference type="OrthoDB" id="1142077at2"/>
<reference evidence="3" key="1">
    <citation type="submission" date="2019-01" db="EMBL/GenBank/DDBJ databases">
        <title>Cytophagaceae bacterium strain CAR-16.</title>
        <authorList>
            <person name="Chen W.-M."/>
        </authorList>
    </citation>
    <scope>NUCLEOTIDE SEQUENCE [LARGE SCALE GENOMIC DNA]</scope>
    <source>
        <strain evidence="3">LLJ-11</strain>
    </source>
</reference>
<accession>A0A4Q1K915</accession>
<comment type="caution">
    <text evidence="2">The sequence shown here is derived from an EMBL/GenBank/DDBJ whole genome shotgun (WGS) entry which is preliminary data.</text>
</comment>
<dbReference type="SUPFAM" id="SSF53474">
    <property type="entry name" value="alpha/beta-Hydrolases"/>
    <property type="match status" value="1"/>
</dbReference>
<name>A0A4Q1K915_9FLAO</name>
<dbReference type="InterPro" id="IPR029058">
    <property type="entry name" value="AB_hydrolase_fold"/>
</dbReference>
<feature type="compositionally biased region" description="Basic and acidic residues" evidence="1">
    <location>
        <begin position="422"/>
        <end position="432"/>
    </location>
</feature>
<dbReference type="Pfam" id="PF00756">
    <property type="entry name" value="Esterase"/>
    <property type="match status" value="1"/>
</dbReference>
<evidence type="ECO:0000256" key="1">
    <source>
        <dbReference type="SAM" id="MobiDB-lite"/>
    </source>
</evidence>
<feature type="compositionally biased region" description="Basic and acidic residues" evidence="1">
    <location>
        <begin position="384"/>
        <end position="402"/>
    </location>
</feature>
<evidence type="ECO:0000313" key="2">
    <source>
        <dbReference type="EMBL" id="RXR21089.1"/>
    </source>
</evidence>
<feature type="region of interest" description="Disordered" evidence="1">
    <location>
        <begin position="384"/>
        <end position="432"/>
    </location>
</feature>
<dbReference type="EMBL" id="SBKO01000001">
    <property type="protein sequence ID" value="RXR21089.1"/>
    <property type="molecule type" value="Genomic_DNA"/>
</dbReference>
<dbReference type="Gene3D" id="3.40.50.1820">
    <property type="entry name" value="alpha/beta hydrolase"/>
    <property type="match status" value="1"/>
</dbReference>
<keyword evidence="2" id="KW-0378">Hydrolase</keyword>
<dbReference type="AlphaFoldDB" id="A0A4Q1K915"/>
<dbReference type="GO" id="GO:0016787">
    <property type="term" value="F:hydrolase activity"/>
    <property type="evidence" value="ECO:0007669"/>
    <property type="project" value="UniProtKB-KW"/>
</dbReference>
<dbReference type="Gene3D" id="1.25.40.10">
    <property type="entry name" value="Tetratricopeptide repeat domain"/>
    <property type="match status" value="1"/>
</dbReference>
<protein>
    <submittedName>
        <fullName evidence="2">Alpha/beta hydrolase</fullName>
    </submittedName>
</protein>
<dbReference type="InterPro" id="IPR000801">
    <property type="entry name" value="Esterase-like"/>
</dbReference>
<keyword evidence="3" id="KW-1185">Reference proteome</keyword>
<evidence type="ECO:0000313" key="3">
    <source>
        <dbReference type="Proteomes" id="UP000290283"/>
    </source>
</evidence>
<proteinExistence type="predicted"/>
<dbReference type="RefSeq" id="WP_129434620.1">
    <property type="nucleotide sequence ID" value="NZ_SBKO01000001.1"/>
</dbReference>
<dbReference type="InterPro" id="IPR011990">
    <property type="entry name" value="TPR-like_helical_dom_sf"/>
</dbReference>
<gene>
    <name evidence="2" type="ORF">EQG63_03880</name>
</gene>
<sequence length="432" mass="49509">MKNIFLSVALFFSITLVSQTTVDQFYSAKLGAKREITVKLPANYDKNPERVYPMVLVLDSEYLFGIFDGNLTYGKYWDDMPDVVLVGIGQNKNNERYDDSEFDENTGLPKGKGAAFFEFIGTELLPHLEKKYRLSPFKVIAGLDTTAGFINAFLYKEIPLFNAYISMSPELAAGMEQRVAQRLSVLKTPIFYYQATADGDLKKFQKQIKKLDENIKAIKKDSTSTLNYKFDDFKGIAHYGIAPNAAPSALYQIFSVYQPISSIEYQEKIVVLKEGYVDYLNKKYEMIDKALGVKMKMRLSDMKAIEAAIKKNEAWYEYEQLAQISGQQYEKSMLYDYHMGMYWEKRNDLKKAMKFYQNAFIKEEIGDLTKDMMMNKAEDLKALMPKKDKLKGGKGKDKKTEDLLEETPAETPTDVPTDAPAEEPKKEEKKSE</sequence>
<dbReference type="Proteomes" id="UP000290283">
    <property type="component" value="Unassembled WGS sequence"/>
</dbReference>
<organism evidence="2 3">
    <name type="scientific">Flavobacterium amnicola</name>
    <dbReference type="NCBI Taxonomy" id="2506422"/>
    <lineage>
        <taxon>Bacteria</taxon>
        <taxon>Pseudomonadati</taxon>
        <taxon>Bacteroidota</taxon>
        <taxon>Flavobacteriia</taxon>
        <taxon>Flavobacteriales</taxon>
        <taxon>Flavobacteriaceae</taxon>
        <taxon>Flavobacterium</taxon>
    </lineage>
</organism>